<gene>
    <name evidence="6" type="ORF">PROPJV5_1036</name>
</gene>
<comment type="similarity">
    <text evidence="1">Belongs to the SorC transcriptional regulatory family.</text>
</comment>
<evidence type="ECO:0000313" key="7">
    <source>
        <dbReference type="Proteomes" id="UP000265962"/>
    </source>
</evidence>
<dbReference type="PANTHER" id="PTHR34294">
    <property type="entry name" value="TRANSCRIPTIONAL REGULATOR-RELATED"/>
    <property type="match status" value="1"/>
</dbReference>
<dbReference type="InterPro" id="IPR036388">
    <property type="entry name" value="WH-like_DNA-bd_sf"/>
</dbReference>
<keyword evidence="7" id="KW-1185">Reference proteome</keyword>
<dbReference type="PANTHER" id="PTHR34294:SF1">
    <property type="entry name" value="TRANSCRIPTIONAL REGULATOR LSRR"/>
    <property type="match status" value="1"/>
</dbReference>
<accession>A0A375I1Z9</accession>
<dbReference type="SUPFAM" id="SSF46689">
    <property type="entry name" value="Homeodomain-like"/>
    <property type="match status" value="1"/>
</dbReference>
<proteinExistence type="inferred from homology"/>
<dbReference type="AlphaFoldDB" id="A0A375I1Z9"/>
<dbReference type="GO" id="GO:0003677">
    <property type="term" value="F:DNA binding"/>
    <property type="evidence" value="ECO:0007669"/>
    <property type="project" value="UniProtKB-KW"/>
</dbReference>
<dbReference type="Pfam" id="PF04198">
    <property type="entry name" value="Sugar-bind"/>
    <property type="match status" value="1"/>
</dbReference>
<dbReference type="InterPro" id="IPR051054">
    <property type="entry name" value="SorC_transcr_regulators"/>
</dbReference>
<evidence type="ECO:0000259" key="5">
    <source>
        <dbReference type="Pfam" id="PF04198"/>
    </source>
</evidence>
<dbReference type="Proteomes" id="UP000265962">
    <property type="component" value="Unassembled WGS sequence"/>
</dbReference>
<dbReference type="GO" id="GO:0030246">
    <property type="term" value="F:carbohydrate binding"/>
    <property type="evidence" value="ECO:0007669"/>
    <property type="project" value="InterPro"/>
</dbReference>
<evidence type="ECO:0000256" key="3">
    <source>
        <dbReference type="ARBA" id="ARBA00023125"/>
    </source>
</evidence>
<protein>
    <submittedName>
        <fullName evidence="6">Homeodomain-like domain</fullName>
    </submittedName>
</protein>
<sequence length="328" mass="35956">MTTEQPNRPRRALRPLERARLADAAELYWVQGKKVEEVGAQLGVSRSTVSRMLAKARETGIIQFTVHRDENPIDLLRRQVEQRYGVRAIVAPVEQPQRASARMLAVASQAAAWLDAFVRPGVILDVAWGSTVENISLQLRPHPVQDMQVVQLHGSGNVATLGTNYASLILDRIGSAFDARVHYFPVPAFFDSANTRAAMWQEKSIQQVLTLRAEADLLLTSVGTPDGDLPGHLYDSGYLTSADMAQMEREHVVGNLGGIFFRTDASTDKINVNERSTGLPFDELRRIRQRLLVAADPAKAPAISTVLEAGLMTDVVLDAATARAIVGD</sequence>
<keyword evidence="3 6" id="KW-0238">DNA-binding</keyword>
<evidence type="ECO:0000313" key="6">
    <source>
        <dbReference type="EMBL" id="SPF68078.1"/>
    </source>
</evidence>
<dbReference type="SUPFAM" id="SSF100950">
    <property type="entry name" value="NagB/RpiA/CoA transferase-like"/>
    <property type="match status" value="1"/>
</dbReference>
<name>A0A375I1Z9_9ACTN</name>
<evidence type="ECO:0000256" key="4">
    <source>
        <dbReference type="ARBA" id="ARBA00023163"/>
    </source>
</evidence>
<keyword evidence="6" id="KW-0371">Homeobox</keyword>
<reference evidence="7" key="1">
    <citation type="submission" date="2018-02" db="EMBL/GenBank/DDBJ databases">
        <authorList>
            <person name="Hornung B."/>
        </authorList>
    </citation>
    <scope>NUCLEOTIDE SEQUENCE [LARGE SCALE GENOMIC DNA]</scope>
</reference>
<dbReference type="EMBL" id="OMOH01000003">
    <property type="protein sequence ID" value="SPF68078.1"/>
    <property type="molecule type" value="Genomic_DNA"/>
</dbReference>
<dbReference type="Gene3D" id="1.10.10.10">
    <property type="entry name" value="Winged helix-like DNA-binding domain superfamily/Winged helix DNA-binding domain"/>
    <property type="match status" value="1"/>
</dbReference>
<feature type="domain" description="Sugar-binding" evidence="5">
    <location>
        <begin position="76"/>
        <end position="326"/>
    </location>
</feature>
<dbReference type="InterPro" id="IPR037171">
    <property type="entry name" value="NagB/RpiA_transferase-like"/>
</dbReference>
<keyword evidence="2" id="KW-0805">Transcription regulation</keyword>
<organism evidence="6 7">
    <name type="scientific">Propionibacterium ruminifibrarum</name>
    <dbReference type="NCBI Taxonomy" id="1962131"/>
    <lineage>
        <taxon>Bacteria</taxon>
        <taxon>Bacillati</taxon>
        <taxon>Actinomycetota</taxon>
        <taxon>Actinomycetes</taxon>
        <taxon>Propionibacteriales</taxon>
        <taxon>Propionibacteriaceae</taxon>
        <taxon>Propionibacterium</taxon>
    </lineage>
</organism>
<keyword evidence="4" id="KW-0804">Transcription</keyword>
<dbReference type="Gene3D" id="3.40.50.1360">
    <property type="match status" value="1"/>
</dbReference>
<evidence type="ECO:0000256" key="2">
    <source>
        <dbReference type="ARBA" id="ARBA00023015"/>
    </source>
</evidence>
<dbReference type="RefSeq" id="WP_119715262.1">
    <property type="nucleotide sequence ID" value="NZ_OMOH01000003.1"/>
</dbReference>
<dbReference type="Pfam" id="PF13384">
    <property type="entry name" value="HTH_23"/>
    <property type="match status" value="1"/>
</dbReference>
<evidence type="ECO:0000256" key="1">
    <source>
        <dbReference type="ARBA" id="ARBA00010466"/>
    </source>
</evidence>
<dbReference type="OrthoDB" id="186585at2"/>
<dbReference type="InterPro" id="IPR009057">
    <property type="entry name" value="Homeodomain-like_sf"/>
</dbReference>
<dbReference type="InterPro" id="IPR007324">
    <property type="entry name" value="Sugar-bd_dom_put"/>
</dbReference>